<keyword evidence="1 3" id="KW-0315">Glutamine amidotransferase</keyword>
<dbReference type="PANTHER" id="PTHR43187">
    <property type="entry name" value="GLUTAMINE AMIDOTRANSFERASE DUG3-RELATED"/>
    <property type="match status" value="1"/>
</dbReference>
<name>A0ABS1L7K5_9ACTN</name>
<dbReference type="SUPFAM" id="SSF56235">
    <property type="entry name" value="N-terminal nucleophile aminohydrolases (Ntn hydrolases)"/>
    <property type="match status" value="1"/>
</dbReference>
<dbReference type="InterPro" id="IPR026869">
    <property type="entry name" value="EgtC-like"/>
</dbReference>
<organism evidence="3 4">
    <name type="scientific">Nocardioides baculatus</name>
    <dbReference type="NCBI Taxonomy" id="2801337"/>
    <lineage>
        <taxon>Bacteria</taxon>
        <taxon>Bacillati</taxon>
        <taxon>Actinomycetota</taxon>
        <taxon>Actinomycetes</taxon>
        <taxon>Propionibacteriales</taxon>
        <taxon>Nocardioidaceae</taxon>
        <taxon>Nocardioides</taxon>
    </lineage>
</organism>
<dbReference type="Proteomes" id="UP000636918">
    <property type="component" value="Unassembled WGS sequence"/>
</dbReference>
<comment type="caution">
    <text evidence="3">The sequence shown here is derived from an EMBL/GenBank/DDBJ whole genome shotgun (WGS) entry which is preliminary data.</text>
</comment>
<evidence type="ECO:0000313" key="3">
    <source>
        <dbReference type="EMBL" id="MBL0747675.1"/>
    </source>
</evidence>
<dbReference type="InterPro" id="IPR029055">
    <property type="entry name" value="Ntn_hydrolases_N"/>
</dbReference>
<dbReference type="PANTHER" id="PTHR43187:SF1">
    <property type="entry name" value="GLUTAMINE AMIDOTRANSFERASE DUG3-RELATED"/>
    <property type="match status" value="1"/>
</dbReference>
<evidence type="ECO:0000259" key="2">
    <source>
        <dbReference type="PROSITE" id="PS51278"/>
    </source>
</evidence>
<dbReference type="Gene3D" id="3.60.20.10">
    <property type="entry name" value="Glutamine Phosphoribosylpyrophosphate, subunit 1, domain 1"/>
    <property type="match status" value="1"/>
</dbReference>
<dbReference type="EMBL" id="JAERSG010000002">
    <property type="protein sequence ID" value="MBL0747675.1"/>
    <property type="molecule type" value="Genomic_DNA"/>
</dbReference>
<dbReference type="RefSeq" id="WP_201935500.1">
    <property type="nucleotide sequence ID" value="NZ_JAERSG010000002.1"/>
</dbReference>
<accession>A0ABS1L7K5</accession>
<keyword evidence="4" id="KW-1185">Reference proteome</keyword>
<dbReference type="PROSITE" id="PS51278">
    <property type="entry name" value="GATASE_TYPE_2"/>
    <property type="match status" value="1"/>
</dbReference>
<proteinExistence type="predicted"/>
<dbReference type="InterPro" id="IPR052373">
    <property type="entry name" value="Gamma-glu_amide_hydrolase"/>
</dbReference>
<evidence type="ECO:0000256" key="1">
    <source>
        <dbReference type="ARBA" id="ARBA00022962"/>
    </source>
</evidence>
<gene>
    <name evidence="3" type="ORF">JI751_08640</name>
</gene>
<reference evidence="3 4" key="1">
    <citation type="submission" date="2021-01" db="EMBL/GenBank/DDBJ databases">
        <title>Genome seq and assembly of Nocardiodes sp. G10.</title>
        <authorList>
            <person name="Chhetri G."/>
        </authorList>
    </citation>
    <scope>NUCLEOTIDE SEQUENCE [LARGE SCALE GENOMIC DNA]</scope>
    <source>
        <strain evidence="3 4">G10</strain>
    </source>
</reference>
<evidence type="ECO:0000313" key="4">
    <source>
        <dbReference type="Proteomes" id="UP000636918"/>
    </source>
</evidence>
<protein>
    <submittedName>
        <fullName evidence="3">Class II glutamine amidotransferase</fullName>
    </submittedName>
</protein>
<dbReference type="CDD" id="cd01908">
    <property type="entry name" value="YafJ"/>
    <property type="match status" value="1"/>
</dbReference>
<sequence>MEETRCRVLAYIGPETPLEGLLLTPSNSLINQALDPEHYPDLHLAGWGFAAWSEHLLKPDDPFLYRRPMAAFYDDNAGRIIPSLQASTVLGHVRAAAYDSAVVLADENCHPFSYAETTWVLAQNGNLPSWMLLQRELLQHCEDRYLTQMRGTTDTEFLYVLLLSLLEGDRDEDVQRAVEEMVRLIAKAMQDLGLQALTKLKMALVPPGRIVGINVGLGHHGETDPTGDWRKLRESGPGTDDYALSMVLEPMYVILGRNFEEDETSYAFEECSEDEATAAIFASEALTEDEDGWSHLEFGEIVFLERSGDHVHRTVRRLEV</sequence>
<feature type="domain" description="Glutamine amidotransferase type-2" evidence="2">
    <location>
        <begin position="6"/>
        <end position="320"/>
    </location>
</feature>
<dbReference type="Pfam" id="PF13230">
    <property type="entry name" value="GATase_4"/>
    <property type="match status" value="1"/>
</dbReference>
<dbReference type="InterPro" id="IPR017932">
    <property type="entry name" value="GATase_2_dom"/>
</dbReference>